<protein>
    <submittedName>
        <fullName evidence="1">DUF6864 domain-containing function</fullName>
    </submittedName>
</protein>
<evidence type="ECO:0000313" key="1">
    <source>
        <dbReference type="EMBL" id="MFC3936902.1"/>
    </source>
</evidence>
<dbReference type="InterPro" id="IPR049197">
    <property type="entry name" value="DUF6864"/>
</dbReference>
<keyword evidence="2" id="KW-1185">Reference proteome</keyword>
<comment type="caution">
    <text evidence="1">The sequence shown here is derived from an EMBL/GenBank/DDBJ whole genome shotgun (WGS) entry which is preliminary data.</text>
</comment>
<name>A0ABV8DF47_9BURK</name>
<dbReference type="Pfam" id="PF21732">
    <property type="entry name" value="DUF6864"/>
    <property type="match status" value="1"/>
</dbReference>
<reference evidence="2" key="1">
    <citation type="journal article" date="2019" name="Int. J. Syst. Evol. Microbiol.">
        <title>The Global Catalogue of Microorganisms (GCM) 10K type strain sequencing project: providing services to taxonomists for standard genome sequencing and annotation.</title>
        <authorList>
            <consortium name="The Broad Institute Genomics Platform"/>
            <consortium name="The Broad Institute Genome Sequencing Center for Infectious Disease"/>
            <person name="Wu L."/>
            <person name="Ma J."/>
        </authorList>
    </citation>
    <scope>NUCLEOTIDE SEQUENCE [LARGE SCALE GENOMIC DNA]</scope>
    <source>
        <strain evidence="2">CCUG 2113</strain>
    </source>
</reference>
<dbReference type="RefSeq" id="WP_055401062.1">
    <property type="nucleotide sequence ID" value="NZ_JAMXAX010000132.1"/>
</dbReference>
<dbReference type="EMBL" id="JBHSAJ010000060">
    <property type="protein sequence ID" value="MFC3936902.1"/>
    <property type="molecule type" value="Genomic_DNA"/>
</dbReference>
<evidence type="ECO:0000313" key="2">
    <source>
        <dbReference type="Proteomes" id="UP001595693"/>
    </source>
</evidence>
<organism evidence="1 2">
    <name type="scientific">Acidovorax facilis</name>
    <dbReference type="NCBI Taxonomy" id="12917"/>
    <lineage>
        <taxon>Bacteria</taxon>
        <taxon>Pseudomonadati</taxon>
        <taxon>Pseudomonadota</taxon>
        <taxon>Betaproteobacteria</taxon>
        <taxon>Burkholderiales</taxon>
        <taxon>Comamonadaceae</taxon>
        <taxon>Acidovorax</taxon>
    </lineage>
</organism>
<dbReference type="Proteomes" id="UP001595693">
    <property type="component" value="Unassembled WGS sequence"/>
</dbReference>
<sequence length="117" mass="13260">MKITVGGRELITTAVLQVPDGEDAWIEFQAGTWNVRLNVKFVDDKEDSTQRFFLEGKDDHAVLTFNNWNNGLPSAIPKPFPFGETDNRKIAFVFSGYSVAGFKRLDISFLWETENGQ</sequence>
<gene>
    <name evidence="1" type="ORF">ACFOW3_19950</name>
</gene>
<accession>A0ABV8DF47</accession>
<proteinExistence type="predicted"/>